<dbReference type="Proteomes" id="UP001145069">
    <property type="component" value="Unassembled WGS sequence"/>
</dbReference>
<dbReference type="AlphaFoldDB" id="A0A9X3WHK3"/>
<feature type="transmembrane region" description="Helical" evidence="1">
    <location>
        <begin position="6"/>
        <end position="23"/>
    </location>
</feature>
<proteinExistence type="predicted"/>
<protein>
    <submittedName>
        <fullName evidence="2">Uncharacterized protein</fullName>
    </submittedName>
</protein>
<gene>
    <name evidence="2" type="ORF">NC799_11695</name>
</gene>
<keyword evidence="1" id="KW-1133">Transmembrane helix</keyword>
<accession>A0A9X3WHK3</accession>
<evidence type="ECO:0000256" key="1">
    <source>
        <dbReference type="SAM" id="Phobius"/>
    </source>
</evidence>
<evidence type="ECO:0000313" key="3">
    <source>
        <dbReference type="Proteomes" id="UP001145069"/>
    </source>
</evidence>
<dbReference type="RefSeq" id="WP_272446629.1">
    <property type="nucleotide sequence ID" value="NZ_JAMQKC010000010.1"/>
</dbReference>
<name>A0A9X3WHK3_9BACI</name>
<keyword evidence="1" id="KW-0472">Membrane</keyword>
<keyword evidence="3" id="KW-1185">Reference proteome</keyword>
<dbReference type="EMBL" id="JAMQKC010000010">
    <property type="protein sequence ID" value="MDC3417559.1"/>
    <property type="molecule type" value="Genomic_DNA"/>
</dbReference>
<organism evidence="2 3">
    <name type="scientific">Aquibacillus salsiterrae</name>
    <dbReference type="NCBI Taxonomy" id="2950439"/>
    <lineage>
        <taxon>Bacteria</taxon>
        <taxon>Bacillati</taxon>
        <taxon>Bacillota</taxon>
        <taxon>Bacilli</taxon>
        <taxon>Bacillales</taxon>
        <taxon>Bacillaceae</taxon>
        <taxon>Aquibacillus</taxon>
    </lineage>
</organism>
<sequence>MKYMVVSFFMLIFIIGFTMVYLSKTDETDKPKTDQRKDNEVIVSMQEGSKEANLLLTFGTY</sequence>
<evidence type="ECO:0000313" key="2">
    <source>
        <dbReference type="EMBL" id="MDC3417559.1"/>
    </source>
</evidence>
<comment type="caution">
    <text evidence="2">The sequence shown here is derived from an EMBL/GenBank/DDBJ whole genome shotgun (WGS) entry which is preliminary data.</text>
</comment>
<keyword evidence="1" id="KW-0812">Transmembrane</keyword>
<reference evidence="2" key="1">
    <citation type="submission" date="2022-06" db="EMBL/GenBank/DDBJ databases">
        <title>Aquibacillus sp. a new bacterium isolated from soil saline samples.</title>
        <authorList>
            <person name="Galisteo C."/>
            <person name="De La Haba R."/>
            <person name="Sanchez-Porro C."/>
            <person name="Ventosa A."/>
        </authorList>
    </citation>
    <scope>NUCLEOTIDE SEQUENCE</scope>
    <source>
        <strain evidence="2">3ASR75-54</strain>
    </source>
</reference>